<dbReference type="InterPro" id="IPR036635">
    <property type="entry name" value="MurB_C_sf"/>
</dbReference>
<dbReference type="Gene3D" id="3.30.465.10">
    <property type="match status" value="1"/>
</dbReference>
<evidence type="ECO:0000256" key="7">
    <source>
        <dbReference type="ARBA" id="ARBA00015188"/>
    </source>
</evidence>
<evidence type="ECO:0000256" key="5">
    <source>
        <dbReference type="ARBA" id="ARBA00010485"/>
    </source>
</evidence>
<protein>
    <recommendedName>
        <fullName evidence="7 20">UDP-N-acetylenolpyruvoylglucosamine reductase</fullName>
        <ecNumber evidence="6 20">1.3.1.98</ecNumber>
    </recommendedName>
    <alternativeName>
        <fullName evidence="18 20">UDP-N-acetylmuramate dehydrogenase</fullName>
    </alternativeName>
</protein>
<dbReference type="Pfam" id="PF02873">
    <property type="entry name" value="MurB_C"/>
    <property type="match status" value="1"/>
</dbReference>
<dbReference type="NCBIfam" id="NF000755">
    <property type="entry name" value="PRK00046.1"/>
    <property type="match status" value="1"/>
</dbReference>
<comment type="cofactor">
    <cofactor evidence="1 20">
        <name>FAD</name>
        <dbReference type="ChEBI" id="CHEBI:57692"/>
    </cofactor>
</comment>
<dbReference type="PROSITE" id="PS51387">
    <property type="entry name" value="FAD_PCMH"/>
    <property type="match status" value="1"/>
</dbReference>
<dbReference type="InterPro" id="IPR036318">
    <property type="entry name" value="FAD-bd_PCMH-like_sf"/>
</dbReference>
<dbReference type="GO" id="GO:0008762">
    <property type="term" value="F:UDP-N-acetylmuramate dehydrogenase activity"/>
    <property type="evidence" value="ECO:0007669"/>
    <property type="project" value="UniProtKB-UniRule"/>
</dbReference>
<dbReference type="STRING" id="83771.SAMN02910357_02587"/>
<dbReference type="SUPFAM" id="SSF56176">
    <property type="entry name" value="FAD-binding/transporter-associated domain-like"/>
    <property type="match status" value="1"/>
</dbReference>
<evidence type="ECO:0000256" key="13">
    <source>
        <dbReference type="ARBA" id="ARBA00022960"/>
    </source>
</evidence>
<keyword evidence="8 20" id="KW-0963">Cytoplasm</keyword>
<dbReference type="Pfam" id="PF01565">
    <property type="entry name" value="FAD_binding_4"/>
    <property type="match status" value="1"/>
</dbReference>
<keyword evidence="15 20" id="KW-0560">Oxidoreductase</keyword>
<dbReference type="GO" id="GO:0008360">
    <property type="term" value="P:regulation of cell shape"/>
    <property type="evidence" value="ECO:0007669"/>
    <property type="project" value="UniProtKB-KW"/>
</dbReference>
<feature type="domain" description="FAD-binding PCMH-type" evidence="21">
    <location>
        <begin position="12"/>
        <end position="176"/>
    </location>
</feature>
<dbReference type="UniPathway" id="UPA00219"/>
<keyword evidence="9 20" id="KW-0132">Cell division</keyword>
<evidence type="ECO:0000259" key="21">
    <source>
        <dbReference type="PROSITE" id="PS51387"/>
    </source>
</evidence>
<evidence type="ECO:0000256" key="17">
    <source>
        <dbReference type="ARBA" id="ARBA00023316"/>
    </source>
</evidence>
<dbReference type="RefSeq" id="WP_078929568.1">
    <property type="nucleotide sequence ID" value="NZ_FUXX01000068.1"/>
</dbReference>
<evidence type="ECO:0000256" key="2">
    <source>
        <dbReference type="ARBA" id="ARBA00003921"/>
    </source>
</evidence>
<dbReference type="Gene3D" id="3.90.78.10">
    <property type="entry name" value="UDP-N-acetylenolpyruvoylglucosamine reductase, C-terminal domain"/>
    <property type="match status" value="1"/>
</dbReference>
<dbReference type="InterPro" id="IPR003170">
    <property type="entry name" value="MurB"/>
</dbReference>
<dbReference type="GO" id="GO:0005829">
    <property type="term" value="C:cytosol"/>
    <property type="evidence" value="ECO:0007669"/>
    <property type="project" value="TreeGrafter"/>
</dbReference>
<evidence type="ECO:0000313" key="22">
    <source>
        <dbReference type="EMBL" id="SKA70183.1"/>
    </source>
</evidence>
<dbReference type="GO" id="GO:0071949">
    <property type="term" value="F:FAD binding"/>
    <property type="evidence" value="ECO:0007669"/>
    <property type="project" value="InterPro"/>
</dbReference>
<keyword evidence="10 20" id="KW-0285">Flavoprotein</keyword>
<organism evidence="22 23">
    <name type="scientific">Succinivibrio dextrinosolvens DSM 3072</name>
    <dbReference type="NCBI Taxonomy" id="1123324"/>
    <lineage>
        <taxon>Bacteria</taxon>
        <taxon>Pseudomonadati</taxon>
        <taxon>Pseudomonadota</taxon>
        <taxon>Gammaproteobacteria</taxon>
        <taxon>Aeromonadales</taxon>
        <taxon>Succinivibrionaceae</taxon>
        <taxon>Succinivibrio</taxon>
    </lineage>
</organism>
<comment type="subcellular location">
    <subcellularLocation>
        <location evidence="3 20">Cytoplasm</location>
    </subcellularLocation>
</comment>
<feature type="active site" evidence="20">
    <location>
        <position position="152"/>
    </location>
</feature>
<keyword evidence="12 20" id="KW-0521">NADP</keyword>
<dbReference type="InterPro" id="IPR016166">
    <property type="entry name" value="FAD-bd_PCMH"/>
</dbReference>
<keyword evidence="16 20" id="KW-0131">Cell cycle</keyword>
<comment type="catalytic activity">
    <reaction evidence="19 20">
        <text>UDP-N-acetyl-alpha-D-muramate + NADP(+) = UDP-N-acetyl-3-O-(1-carboxyvinyl)-alpha-D-glucosamine + NADPH + H(+)</text>
        <dbReference type="Rhea" id="RHEA:12248"/>
        <dbReference type="ChEBI" id="CHEBI:15378"/>
        <dbReference type="ChEBI" id="CHEBI:57783"/>
        <dbReference type="ChEBI" id="CHEBI:58349"/>
        <dbReference type="ChEBI" id="CHEBI:68483"/>
        <dbReference type="ChEBI" id="CHEBI:70757"/>
        <dbReference type="EC" id="1.3.1.98"/>
    </reaction>
</comment>
<name>A0A1T4VYW6_9GAMM</name>
<evidence type="ECO:0000256" key="9">
    <source>
        <dbReference type="ARBA" id="ARBA00022618"/>
    </source>
</evidence>
<evidence type="ECO:0000313" key="23">
    <source>
        <dbReference type="Proteomes" id="UP000242432"/>
    </source>
</evidence>
<dbReference type="Gene3D" id="3.30.43.10">
    <property type="entry name" value="Uridine Diphospho-n-acetylenolpyruvylglucosamine Reductase, domain 2"/>
    <property type="match status" value="1"/>
</dbReference>
<dbReference type="Proteomes" id="UP000242432">
    <property type="component" value="Unassembled WGS sequence"/>
</dbReference>
<dbReference type="InterPro" id="IPR011601">
    <property type="entry name" value="MurB_C"/>
</dbReference>
<dbReference type="SUPFAM" id="SSF56194">
    <property type="entry name" value="Uridine diphospho-N-Acetylenolpyruvylglucosamine reductase, MurB, C-terminal domain"/>
    <property type="match status" value="1"/>
</dbReference>
<evidence type="ECO:0000256" key="11">
    <source>
        <dbReference type="ARBA" id="ARBA00022827"/>
    </source>
</evidence>
<keyword evidence="11 20" id="KW-0274">FAD</keyword>
<comment type="similarity">
    <text evidence="5 20">Belongs to the MurB family.</text>
</comment>
<evidence type="ECO:0000256" key="15">
    <source>
        <dbReference type="ARBA" id="ARBA00023002"/>
    </source>
</evidence>
<sequence length="331" mass="36729">MFNLCPYNTFGLQVHADDGIIINNVTDLRKVHADNVIILGHGSDVLFTDDYKGTVIINQIKELSVEKDGDDYIVKAGSGLILDDLISTLISRGIYGLENLSSIPGTVGAAPIQNVGAYGVEIGEFITEVKVYDLQRHIQETFTNEQCKFGYRSSYFKKHKERKLVITQVTFKLSSVFSPKLIYKGLQDESFESALDLRNKVIELRNKKLPDPKIAGNAGSFFKNPIVNSNIAKDLESQYDHVPVYPMGDGMCKIAAGWLIEKAGCKGITHGNVGTWDKQSLVIVNRGGAKPFEIVALAKYIMAEVFNKFGIKLDPEVRTYDAQGEVSWENL</sequence>
<evidence type="ECO:0000256" key="12">
    <source>
        <dbReference type="ARBA" id="ARBA00022857"/>
    </source>
</evidence>
<keyword evidence="17 20" id="KW-0961">Cell wall biogenesis/degradation</keyword>
<gene>
    <name evidence="20" type="primary">murB</name>
    <name evidence="22" type="ORF">SAMN02745213_02302</name>
</gene>
<evidence type="ECO:0000256" key="3">
    <source>
        <dbReference type="ARBA" id="ARBA00004496"/>
    </source>
</evidence>
<evidence type="ECO:0000256" key="14">
    <source>
        <dbReference type="ARBA" id="ARBA00022984"/>
    </source>
</evidence>
<evidence type="ECO:0000256" key="16">
    <source>
        <dbReference type="ARBA" id="ARBA00023306"/>
    </source>
</evidence>
<dbReference type="GO" id="GO:0051301">
    <property type="term" value="P:cell division"/>
    <property type="evidence" value="ECO:0007669"/>
    <property type="project" value="UniProtKB-KW"/>
</dbReference>
<dbReference type="InterPro" id="IPR016169">
    <property type="entry name" value="FAD-bd_PCMH_sub2"/>
</dbReference>
<keyword evidence="13 20" id="KW-0133">Cell shape</keyword>
<proteinExistence type="inferred from homology"/>
<dbReference type="EMBL" id="FUXX01000068">
    <property type="protein sequence ID" value="SKA70183.1"/>
    <property type="molecule type" value="Genomic_DNA"/>
</dbReference>
<dbReference type="HAMAP" id="MF_00037">
    <property type="entry name" value="MurB"/>
    <property type="match status" value="1"/>
</dbReference>
<accession>A0A1T4VYW6</accession>
<evidence type="ECO:0000256" key="20">
    <source>
        <dbReference type="HAMAP-Rule" id="MF_00037"/>
    </source>
</evidence>
<dbReference type="NCBIfam" id="TIGR00179">
    <property type="entry name" value="murB"/>
    <property type="match status" value="1"/>
</dbReference>
<keyword evidence="14 20" id="KW-0573">Peptidoglycan synthesis</keyword>
<evidence type="ECO:0000256" key="4">
    <source>
        <dbReference type="ARBA" id="ARBA00004752"/>
    </source>
</evidence>
<dbReference type="EC" id="1.3.1.98" evidence="6 20"/>
<dbReference type="PANTHER" id="PTHR21071">
    <property type="entry name" value="UDP-N-ACETYLENOLPYRUVOYLGLUCOSAMINE REDUCTASE"/>
    <property type="match status" value="1"/>
</dbReference>
<dbReference type="PANTHER" id="PTHR21071:SF4">
    <property type="entry name" value="UDP-N-ACETYLENOLPYRUVOYLGLUCOSAMINE REDUCTASE"/>
    <property type="match status" value="1"/>
</dbReference>
<evidence type="ECO:0000256" key="6">
    <source>
        <dbReference type="ARBA" id="ARBA00012518"/>
    </source>
</evidence>
<dbReference type="GO" id="GO:0009252">
    <property type="term" value="P:peptidoglycan biosynthetic process"/>
    <property type="evidence" value="ECO:0007669"/>
    <property type="project" value="UniProtKB-UniRule"/>
</dbReference>
<comment type="pathway">
    <text evidence="4 20">Cell wall biogenesis; peptidoglycan biosynthesis.</text>
</comment>
<dbReference type="InterPro" id="IPR006094">
    <property type="entry name" value="Oxid_FAD_bind_N"/>
</dbReference>
<feature type="active site" description="Proton donor" evidence="20">
    <location>
        <position position="220"/>
    </location>
</feature>
<evidence type="ECO:0000256" key="10">
    <source>
        <dbReference type="ARBA" id="ARBA00022630"/>
    </source>
</evidence>
<evidence type="ECO:0000256" key="8">
    <source>
        <dbReference type="ARBA" id="ARBA00022490"/>
    </source>
</evidence>
<comment type="function">
    <text evidence="2 20">Cell wall formation.</text>
</comment>
<feature type="active site" evidence="20">
    <location>
        <position position="316"/>
    </location>
</feature>
<evidence type="ECO:0000256" key="1">
    <source>
        <dbReference type="ARBA" id="ARBA00001974"/>
    </source>
</evidence>
<evidence type="ECO:0000256" key="18">
    <source>
        <dbReference type="ARBA" id="ARBA00031026"/>
    </source>
</evidence>
<dbReference type="GO" id="GO:0071555">
    <property type="term" value="P:cell wall organization"/>
    <property type="evidence" value="ECO:0007669"/>
    <property type="project" value="UniProtKB-KW"/>
</dbReference>
<dbReference type="InterPro" id="IPR016167">
    <property type="entry name" value="FAD-bd_PCMH_sub1"/>
</dbReference>
<evidence type="ECO:0000256" key="19">
    <source>
        <dbReference type="ARBA" id="ARBA00048914"/>
    </source>
</evidence>
<keyword evidence="23" id="KW-1185">Reference proteome</keyword>
<reference evidence="23" key="1">
    <citation type="submission" date="2017-02" db="EMBL/GenBank/DDBJ databases">
        <authorList>
            <person name="Varghese N."/>
            <person name="Submissions S."/>
        </authorList>
    </citation>
    <scope>NUCLEOTIDE SEQUENCE [LARGE SCALE GENOMIC DNA]</scope>
    <source>
        <strain evidence="23">DSM 3072</strain>
    </source>
</reference>
<dbReference type="AlphaFoldDB" id="A0A1T4VYW6"/>